<evidence type="ECO:0000256" key="7">
    <source>
        <dbReference type="ARBA" id="ARBA00022786"/>
    </source>
</evidence>
<feature type="domain" description="CRAL-TRIO" evidence="12">
    <location>
        <begin position="223"/>
        <end position="359"/>
    </location>
</feature>
<dbReference type="OrthoDB" id="289038at2759"/>
<dbReference type="PROSITE" id="PS50866">
    <property type="entry name" value="GOLD"/>
    <property type="match status" value="1"/>
</dbReference>
<dbReference type="InterPro" id="IPR018200">
    <property type="entry name" value="USP_CS"/>
</dbReference>
<dbReference type="CDD" id="cd02659">
    <property type="entry name" value="peptidase_C19C"/>
    <property type="match status" value="1"/>
</dbReference>
<dbReference type="SUPFAM" id="SSF54001">
    <property type="entry name" value="Cysteine proteinases"/>
    <property type="match status" value="1"/>
</dbReference>
<dbReference type="InterPro" id="IPR024729">
    <property type="entry name" value="USP7_ICP0-binding_dom"/>
</dbReference>
<dbReference type="InterPro" id="IPR004015">
    <property type="entry name" value="SKI-int_prot_SKIP_SNW-dom"/>
</dbReference>
<dbReference type="PANTHER" id="PTHR12096">
    <property type="entry name" value="NUCLEAR PROTEIN SKIP-RELATED"/>
    <property type="match status" value="1"/>
</dbReference>
<dbReference type="PROSITE" id="PS50235">
    <property type="entry name" value="USP_3"/>
    <property type="match status" value="1"/>
</dbReference>
<dbReference type="Pfam" id="PF14533">
    <property type="entry name" value="USP7_C2"/>
    <property type="match status" value="1"/>
</dbReference>
<dbReference type="InterPro" id="IPR002083">
    <property type="entry name" value="MATH/TRAF_dom"/>
</dbReference>
<keyword evidence="6 15" id="KW-0645">Protease</keyword>
<keyword evidence="8" id="KW-0378">Hydrolase</keyword>
<evidence type="ECO:0000259" key="14">
    <source>
        <dbReference type="PROSITE" id="PS50866"/>
    </source>
</evidence>
<feature type="region of interest" description="Disordered" evidence="10">
    <location>
        <begin position="1906"/>
        <end position="1930"/>
    </location>
</feature>
<feature type="domain" description="GOLD" evidence="14">
    <location>
        <begin position="1469"/>
        <end position="1575"/>
    </location>
</feature>
<protein>
    <recommendedName>
        <fullName evidence="5">Pre-mRNA-processing protein 45</fullName>
        <ecNumber evidence="4">3.4.19.12</ecNumber>
    </recommendedName>
</protein>
<evidence type="ECO:0000256" key="9">
    <source>
        <dbReference type="ARBA" id="ARBA00022807"/>
    </source>
</evidence>
<dbReference type="SUPFAM" id="SSF49599">
    <property type="entry name" value="TRAF domain-like"/>
    <property type="match status" value="1"/>
</dbReference>
<organism evidence="15 16">
    <name type="scientific">Hyphodiscus hymeniophilus</name>
    <dbReference type="NCBI Taxonomy" id="353542"/>
    <lineage>
        <taxon>Eukaryota</taxon>
        <taxon>Fungi</taxon>
        <taxon>Dikarya</taxon>
        <taxon>Ascomycota</taxon>
        <taxon>Pezizomycotina</taxon>
        <taxon>Leotiomycetes</taxon>
        <taxon>Helotiales</taxon>
        <taxon>Hyphodiscaceae</taxon>
        <taxon>Hyphodiscus</taxon>
    </lineage>
</organism>
<dbReference type="PROSITE" id="PS50144">
    <property type="entry name" value="MATH"/>
    <property type="match status" value="1"/>
</dbReference>
<keyword evidence="7" id="KW-0833">Ubl conjugation pathway</keyword>
<dbReference type="CDD" id="cd00170">
    <property type="entry name" value="SEC14"/>
    <property type="match status" value="1"/>
</dbReference>
<evidence type="ECO:0000256" key="4">
    <source>
        <dbReference type="ARBA" id="ARBA00012759"/>
    </source>
</evidence>
<evidence type="ECO:0000256" key="2">
    <source>
        <dbReference type="ARBA" id="ARBA00009085"/>
    </source>
</evidence>
<evidence type="ECO:0000256" key="8">
    <source>
        <dbReference type="ARBA" id="ARBA00022801"/>
    </source>
</evidence>
<dbReference type="Gene3D" id="3.10.20.90">
    <property type="entry name" value="Phosphatidylinositol 3-kinase Catalytic Subunit, Chain A, domain 1"/>
    <property type="match status" value="2"/>
</dbReference>
<keyword evidence="16" id="KW-1185">Reference proteome</keyword>
<comment type="similarity">
    <text evidence="2">Belongs to the peptidase C19 family.</text>
</comment>
<gene>
    <name evidence="15" type="ORF">D0Z07_7380</name>
</gene>
<dbReference type="GO" id="GO:0006508">
    <property type="term" value="P:proteolysis"/>
    <property type="evidence" value="ECO:0007669"/>
    <property type="project" value="UniProtKB-KW"/>
</dbReference>
<dbReference type="Pfam" id="PF02731">
    <property type="entry name" value="SKIP_SNW"/>
    <property type="match status" value="1"/>
</dbReference>
<dbReference type="PROSITE" id="PS50191">
    <property type="entry name" value="CRAL_TRIO"/>
    <property type="match status" value="1"/>
</dbReference>
<evidence type="ECO:0000256" key="5">
    <source>
        <dbReference type="ARBA" id="ARBA00022160"/>
    </source>
</evidence>
<evidence type="ECO:0000256" key="1">
    <source>
        <dbReference type="ARBA" id="ARBA00000707"/>
    </source>
</evidence>
<dbReference type="InterPro" id="IPR038765">
    <property type="entry name" value="Papain-like_cys_pep_sf"/>
</dbReference>
<dbReference type="InterPro" id="IPR036598">
    <property type="entry name" value="GOLD_dom_sf"/>
</dbReference>
<dbReference type="PROSITE" id="PS00973">
    <property type="entry name" value="USP_2"/>
    <property type="match status" value="1"/>
</dbReference>
<dbReference type="InterPro" id="IPR008974">
    <property type="entry name" value="TRAF-like"/>
</dbReference>
<evidence type="ECO:0000256" key="6">
    <source>
        <dbReference type="ARBA" id="ARBA00022670"/>
    </source>
</evidence>
<reference evidence="15" key="1">
    <citation type="submission" date="2019-07" db="EMBL/GenBank/DDBJ databases">
        <title>Hyphodiscus hymeniophilus genome sequencing and assembly.</title>
        <authorList>
            <person name="Kramer G."/>
            <person name="Nodwell J."/>
        </authorList>
    </citation>
    <scope>NUCLEOTIDE SEQUENCE</scope>
    <source>
        <strain evidence="15">ATCC 34498</strain>
    </source>
</reference>
<feature type="domain" description="MATH" evidence="11">
    <location>
        <begin position="468"/>
        <end position="598"/>
    </location>
</feature>
<comment type="similarity">
    <text evidence="3">Belongs to the SNW family.</text>
</comment>
<dbReference type="SUPFAM" id="SSF46938">
    <property type="entry name" value="CRAL/TRIO N-terminal domain"/>
    <property type="match status" value="1"/>
</dbReference>
<dbReference type="SMART" id="SM00061">
    <property type="entry name" value="MATH"/>
    <property type="match status" value="1"/>
</dbReference>
<dbReference type="InterPro" id="IPR028889">
    <property type="entry name" value="USP"/>
</dbReference>
<feature type="compositionally biased region" description="Basic and acidic residues" evidence="10">
    <location>
        <begin position="2067"/>
        <end position="2091"/>
    </location>
</feature>
<dbReference type="GO" id="GO:0000398">
    <property type="term" value="P:mRNA splicing, via spliceosome"/>
    <property type="evidence" value="ECO:0007669"/>
    <property type="project" value="InterPro"/>
</dbReference>
<dbReference type="SUPFAM" id="SSF52087">
    <property type="entry name" value="CRAL/TRIO domain"/>
    <property type="match status" value="1"/>
</dbReference>
<proteinExistence type="inferred from homology"/>
<dbReference type="InterPro" id="IPR001394">
    <property type="entry name" value="Peptidase_C19_UCH"/>
</dbReference>
<dbReference type="Pfam" id="PF12436">
    <property type="entry name" value="USP7_ICP0_bdg"/>
    <property type="match status" value="1"/>
</dbReference>
<evidence type="ECO:0000256" key="3">
    <source>
        <dbReference type="ARBA" id="ARBA00010197"/>
    </source>
</evidence>
<evidence type="ECO:0000259" key="13">
    <source>
        <dbReference type="PROSITE" id="PS50235"/>
    </source>
</evidence>
<feature type="region of interest" description="Disordered" evidence="10">
    <location>
        <begin position="2234"/>
        <end position="2264"/>
    </location>
</feature>
<feature type="region of interest" description="Disordered" evidence="10">
    <location>
        <begin position="1863"/>
        <end position="1887"/>
    </location>
</feature>
<dbReference type="GO" id="GO:0005681">
    <property type="term" value="C:spliceosomal complex"/>
    <property type="evidence" value="ECO:0007669"/>
    <property type="project" value="InterPro"/>
</dbReference>
<dbReference type="SUPFAM" id="SSF101576">
    <property type="entry name" value="Supernatant protein factor (SPF), C-terminal domain"/>
    <property type="match status" value="1"/>
</dbReference>
<dbReference type="EC" id="3.4.19.12" evidence="4"/>
<dbReference type="Pfam" id="PF22486">
    <property type="entry name" value="MATH_2"/>
    <property type="match status" value="1"/>
</dbReference>
<feature type="domain" description="USP" evidence="13">
    <location>
        <begin position="624"/>
        <end position="917"/>
    </location>
</feature>
<dbReference type="Gene3D" id="3.90.70.10">
    <property type="entry name" value="Cysteine proteinases"/>
    <property type="match status" value="1"/>
</dbReference>
<evidence type="ECO:0000259" key="12">
    <source>
        <dbReference type="PROSITE" id="PS50191"/>
    </source>
</evidence>
<evidence type="ECO:0000256" key="10">
    <source>
        <dbReference type="SAM" id="MobiDB-lite"/>
    </source>
</evidence>
<dbReference type="Pfam" id="PF00443">
    <property type="entry name" value="UCH"/>
    <property type="match status" value="1"/>
</dbReference>
<feature type="compositionally biased region" description="Basic and acidic residues" evidence="10">
    <location>
        <begin position="2249"/>
        <end position="2264"/>
    </location>
</feature>
<feature type="region of interest" description="Disordered" evidence="10">
    <location>
        <begin position="2027"/>
        <end position="2091"/>
    </location>
</feature>
<name>A0A9P6VEQ6_9HELO</name>
<dbReference type="Gene3D" id="3.40.525.10">
    <property type="entry name" value="CRAL-TRIO lipid binding domain"/>
    <property type="match status" value="1"/>
</dbReference>
<dbReference type="InterPro" id="IPR017862">
    <property type="entry name" value="SKI-int_prot_SKIP"/>
</dbReference>
<dbReference type="SMART" id="SM00516">
    <property type="entry name" value="SEC14"/>
    <property type="match status" value="1"/>
</dbReference>
<dbReference type="InterPro" id="IPR001251">
    <property type="entry name" value="CRAL-TRIO_dom"/>
</dbReference>
<sequence length="2264" mass="256532">MAVLFTSDDWGALEINSTPRGLTIAYNPINDISVRSNNSDSQSHRGIQTMSTEAAPVAPATQPGIHETKDVAAEPVPGPTPAAQDTLDKPNVELTAGIQSPLQHLLRELPSIISESDYSEMWGVELKDITHVPTSIVLEKFLRANVVDKKKDVAKAKAQLIEALKWRKKMQPRKLLEEMEFDEAKFGGLGYVTVYPRSEGKEIVTWNIYGGVKDFKGTFGDVEEFVKWRAAIMEVSVKELDIPSATEIIPEDGPDPYRMIQVHDYLNVSFLRMDPNVKAATKETIQIFGMAYPELLKEKFFVNVPLVMGWVFAAMKLFLSAETVKKFHPLSYGSNLAGELSGFGQELPTAYGGKGKSVKDEITFSSVKTHRPLALCYVWVTSGPRTSDSDCICVEQQYDGDIESPNDMMVDPAEYVDQEELDEKDDVAIINPDQLDGDSPDKPRADNFAAMKELIFQPTLENPPILAEAEHTWHIENWRSLPRREHGPVFEAGGFPWRVLMFPTGNNVESASFYLEQGFEDGKPPEDWSCCVHFGLVLWNRNDPTILIHNTAHHRFTKEEGDWGFTRFVDLRKLWGPWDTNNRRPLVENEAAEMTAYVRIVKDETGVLWHNFQNYDSKKETGFVGLKNQGATCYLNSLIQSLYFTNAFRKLQTSNAAVSTNELTKSFGWETRHIFEQQDVQELSRKLMERMEEKMKGTAAENVLSKLFTGNSQTYISCINVVYDSRRSEPFWDVQLNVSGNKDIESSFKDYIQVEIMNGDNQYYAGDNFKLQDAKKGVIFESFPDVLNLQLKRFQYDVEHDAMMKINDRYEFPETFDAAPYLAEETDKSESWVYQLHSVLVHSGDLNAGHYYAFIKPAKDGWFYKYDDDRVTKATMREVLEENYGGEYLQPNGERWTNKNKPLMRQNSAYMLVYIRQSRVEQVLLPVSEDDTPAHLQKRLDEEAAEREARRKEREESHLYVSVRVITDDTFKKYGGTDLTVFDVKHDVDPSAARSYRVLKKMTIKDLVARIAQDTDKDARQLRLWCMVNRQNKTVRPDTPILETNITLEEVHLKMSGNKQQELRLWAELSEDNTPEGDAIWPTFQSVQNGTVGLPKTDLIVLFLKHFDVEAQVLAGAGHIYISREKKVEELVPAILKKMNWPDKLPNGEKLQLKLYEEIKPNMIEPMKAKQSLKAAELQDGDIVCFQRATEGKDPKAAEQDTLSSKTVDRQQDAKDFYDFLLHKRIVRFHPHPRNGNPDIKAAYPEAGETFNLELSSKHTYDQLASRVGDKLGVNPTHLRFWTANVSNGAVKAAVKRNQAQNLHSILNPPYSNFSNSNPRQDALYFEILEMSLSELDTKKGVKVIWLSEGISKEEQYDLLVSKNGNVNDIITDLIKKARLDDEVKGGLVRLYEVHNGKIYKELSRDHAVLSINDYVQLYAERVPEDELSAPPDELEIIQVIHFQNEPAKAHGVPFKFRILRDEKFSDTKKRLEKRTGLKGKNFEKIKFAVIRRSAYSKPIYLTDGIYSLQPVQAGGSFDVDYEVVGPQDKIIMDGSKERQGDFVFTATETGEYKFCFNNQMSTFAEKFVDFEIAVENEQRDAQIPSKQGTSPEQTSALEESIFKLSGQLSTITRNQKYFRTRENRNFSTVRSTERRIFNFSVIESLMMVCMAGLQVFIVRFFFQMAATAGSLFAALPKPKYTGEEEELPQHAQQRGPRILGAGALDDNQIVSKVSLPAQMQSVTSANEPGLQKSGPPPYGNRAGWRPRGQEDFGDGGAFPEVPVAQYPLDMGRKSQGSSTALAVQVDGEGKVKFDAIARQGHNDKRIVHASFKDLIPLRQRADAGDINLDRPSEEEVAATKERTAQALATLVSGAVAAQKPKNVNVGNRKDPTYVRYTPANQMGDNTRKNDRIMKIVERQVDPMEPPKFKHKKIPRGPPSPPAPVMHSPPRKLTAEDQEAWKIPPPVSNWKNPKGYTVPLDKRLAADGRGLQDVTINDKFAQFAEALFTADRHAREEVKQRALMQQRLAEKEKSQKEDHLRMLAQKAREERAGAGSGRRGSRTSRSRSGSYSDSYSERSDSEDEEVGERQKARQEKMRAEERKLRQSRMGNERKMQMLAREQGRDISEKVALGLAKPTQSAETMFDSRLFNRTSGFDTGFNEDNHYDKPLFAAQDAIQSIYRPRNNMDDGDDEEAADNEMGKIQKASRFGDALGRGTFKGAEDVEARDGPVQFEKDTGDADVFNVDEFLTKVGESEGSGNKRVYGLQEADDRGSKRARIDEDDD</sequence>
<evidence type="ECO:0000259" key="11">
    <source>
        <dbReference type="PROSITE" id="PS50144"/>
    </source>
</evidence>
<dbReference type="EMBL" id="VNKQ01000015">
    <property type="protein sequence ID" value="KAG0646517.1"/>
    <property type="molecule type" value="Genomic_DNA"/>
</dbReference>
<dbReference type="FunFam" id="2.60.210.10:FF:000011">
    <property type="entry name" value="Ubiquitin carboxyl-terminal hydrolase 7"/>
    <property type="match status" value="1"/>
</dbReference>
<dbReference type="Pfam" id="PF01105">
    <property type="entry name" value="EMP24_GP25L"/>
    <property type="match status" value="1"/>
</dbReference>
<dbReference type="Proteomes" id="UP000785200">
    <property type="component" value="Unassembled WGS sequence"/>
</dbReference>
<evidence type="ECO:0000313" key="16">
    <source>
        <dbReference type="Proteomes" id="UP000785200"/>
    </source>
</evidence>
<comment type="catalytic activity">
    <reaction evidence="1">
        <text>Thiol-dependent hydrolysis of ester, thioester, amide, peptide and isopeptide bonds formed by the C-terminal Gly of ubiquitin (a 76-residue protein attached to proteins as an intracellular targeting signal).</text>
        <dbReference type="EC" id="3.4.19.12"/>
    </reaction>
</comment>
<dbReference type="InterPro" id="IPR009038">
    <property type="entry name" value="GOLD_dom"/>
</dbReference>
<dbReference type="GO" id="GO:0004843">
    <property type="term" value="F:cysteine-type deubiquitinase activity"/>
    <property type="evidence" value="ECO:0007669"/>
    <property type="project" value="UniProtKB-EC"/>
</dbReference>
<dbReference type="Gene3D" id="2.60.210.10">
    <property type="entry name" value="Apoptosis, Tumor Necrosis Factor Receptor Associated Protein 2, Chain A"/>
    <property type="match status" value="1"/>
</dbReference>
<comment type="caution">
    <text evidence="15">The sequence shown here is derived from an EMBL/GenBank/DDBJ whole genome shotgun (WGS) entry which is preliminary data.</text>
</comment>
<evidence type="ECO:0000313" key="15">
    <source>
        <dbReference type="EMBL" id="KAG0646517.1"/>
    </source>
</evidence>
<dbReference type="InterPro" id="IPR036865">
    <property type="entry name" value="CRAL-TRIO_dom_sf"/>
</dbReference>
<dbReference type="PROSITE" id="PS00972">
    <property type="entry name" value="USP_1"/>
    <property type="match status" value="1"/>
</dbReference>
<dbReference type="InterPro" id="IPR036273">
    <property type="entry name" value="CRAL/TRIO_N_dom_sf"/>
</dbReference>
<dbReference type="InterPro" id="IPR029346">
    <property type="entry name" value="USP_C"/>
</dbReference>
<dbReference type="SMART" id="SM01190">
    <property type="entry name" value="EMP24_GP25L"/>
    <property type="match status" value="1"/>
</dbReference>
<dbReference type="Pfam" id="PF00650">
    <property type="entry name" value="CRAL_TRIO"/>
    <property type="match status" value="1"/>
</dbReference>
<dbReference type="GO" id="GO:0016579">
    <property type="term" value="P:protein deubiquitination"/>
    <property type="evidence" value="ECO:0007669"/>
    <property type="project" value="InterPro"/>
</dbReference>
<keyword evidence="9" id="KW-0788">Thiol protease</keyword>
<accession>A0A9P6VEQ6</accession>